<dbReference type="PANTHER" id="PTHR47890:SF1">
    <property type="entry name" value="LD24308P"/>
    <property type="match status" value="1"/>
</dbReference>
<sequence>MKLISVISIVLILLYICAAVKVPPFMKTLMITYKNAVVKKAIFDHTFIAFGFRGTGHAADSMKGRVNKVDKLIGLSQSFKAENEYLSYVITTSTDRILDILTKQISTGEKYSRTLDKIEQYLNRIQSKYNYFLLITANPKKYRKEEIMRFANELVSKKEKSVYDTIKKLDAVISDSASIHKQFSDNAFQTIMEYLESKRDVSMCESVTASMEVLYSLVYSLIIVYIKAKVMIQYSYNIKHAEKNNSTLTETIESHHYKTEMKNLDKLLTKSIEHVILQFMKYTAYLDTFSYTCRPNIGYIEHESYERFTNFLTTYISREDYLNHPFKSRTLTFVRCTENCAHYDLSTSSDPNFKSCRGLMRNCKKFLESPEVCIKNASSTQAYFSKNTTSCKRSDIRNTRSQITVNFFKCDTCFCTCDTQIGVNYVYIAPVLADPGHVVTGIRFKKSGNTTFLSILSGKPLPMGFVDTSNSTWFDLPSDESPKQNRDKYFRLTKYCRNFALPDVKLDRYYVVTGVRFIVNPGKCVINLMVYGTMIDILNGNLIPGTTRSFTVKPCESEASTDFIKVENLSSGINDHPNILTTGEKTVKRIEFTNSMISDNLGQNTIPYFDTQPVVNSLALVQSGIGLYHRSTPTFAGFVAPRLIAFNLTDYFADTNMRNVLENGAEFKHFY</sequence>
<evidence type="ECO:0000256" key="1">
    <source>
        <dbReference type="SAM" id="SignalP"/>
    </source>
</evidence>
<feature type="chain" id="PRO_5016468152" evidence="1">
    <location>
        <begin position="20"/>
        <end position="671"/>
    </location>
</feature>
<name>A0A336LTH0_CULSO</name>
<proteinExistence type="predicted"/>
<organism evidence="2">
    <name type="scientific">Culicoides sonorensis</name>
    <name type="common">Biting midge</name>
    <dbReference type="NCBI Taxonomy" id="179676"/>
    <lineage>
        <taxon>Eukaryota</taxon>
        <taxon>Metazoa</taxon>
        <taxon>Ecdysozoa</taxon>
        <taxon>Arthropoda</taxon>
        <taxon>Hexapoda</taxon>
        <taxon>Insecta</taxon>
        <taxon>Pterygota</taxon>
        <taxon>Neoptera</taxon>
        <taxon>Endopterygota</taxon>
        <taxon>Diptera</taxon>
        <taxon>Nematocera</taxon>
        <taxon>Chironomoidea</taxon>
        <taxon>Ceratopogonidae</taxon>
        <taxon>Ceratopogoninae</taxon>
        <taxon>Culicoides</taxon>
        <taxon>Monoculicoides</taxon>
    </lineage>
</organism>
<dbReference type="InterPro" id="IPR032062">
    <property type="entry name" value="DUF4803"/>
</dbReference>
<dbReference type="PANTHER" id="PTHR47890">
    <property type="entry name" value="LD24308P"/>
    <property type="match status" value="1"/>
</dbReference>
<dbReference type="EMBL" id="UFQT01000184">
    <property type="protein sequence ID" value="SSX21224.1"/>
    <property type="molecule type" value="Genomic_DNA"/>
</dbReference>
<protein>
    <submittedName>
        <fullName evidence="2">CSON004313 protein</fullName>
    </submittedName>
</protein>
<gene>
    <name evidence="2" type="primary">CSON004313</name>
</gene>
<accession>A0A336LTH0</accession>
<keyword evidence="1" id="KW-0732">Signal</keyword>
<reference evidence="2" key="1">
    <citation type="submission" date="2018-07" db="EMBL/GenBank/DDBJ databases">
        <authorList>
            <person name="Quirk P.G."/>
            <person name="Krulwich T.A."/>
        </authorList>
    </citation>
    <scope>NUCLEOTIDE SEQUENCE</scope>
</reference>
<dbReference type="AlphaFoldDB" id="A0A336LTH0"/>
<evidence type="ECO:0000313" key="2">
    <source>
        <dbReference type="EMBL" id="SSX21224.1"/>
    </source>
</evidence>
<dbReference type="Pfam" id="PF16061">
    <property type="entry name" value="DUF4803"/>
    <property type="match status" value="1"/>
</dbReference>
<feature type="signal peptide" evidence="1">
    <location>
        <begin position="1"/>
        <end position="19"/>
    </location>
</feature>
<dbReference type="VEuPathDB" id="VectorBase:CSON004313"/>